<reference evidence="1 2" key="1">
    <citation type="submission" date="2018-02" db="EMBL/GenBank/DDBJ databases">
        <authorList>
            <person name="Machado R.A."/>
        </authorList>
    </citation>
    <scope>NUCLEOTIDE SEQUENCE [LARGE SCALE GENOMIC DNA]</scope>
    <source>
        <strain evidence="1 2">DSM 19724</strain>
    </source>
</reference>
<name>A0A7X5TGZ4_9GAMM</name>
<comment type="caution">
    <text evidence="1">The sequence shown here is derived from an EMBL/GenBank/DDBJ whole genome shotgun (WGS) entry which is preliminary data.</text>
</comment>
<dbReference type="EMBL" id="PUJW01000008">
    <property type="protein sequence ID" value="NHB92315.1"/>
    <property type="molecule type" value="Genomic_DNA"/>
</dbReference>
<protein>
    <submittedName>
        <fullName evidence="1">Uncharacterized protein</fullName>
    </submittedName>
</protein>
<evidence type="ECO:0000313" key="2">
    <source>
        <dbReference type="Proteomes" id="UP000591844"/>
    </source>
</evidence>
<accession>A0A7X5TGZ4</accession>
<keyword evidence="2" id="KW-1185">Reference proteome</keyword>
<organism evidence="1 2">
    <name type="scientific">Photorhabdus cinerea</name>
    <dbReference type="NCBI Taxonomy" id="471575"/>
    <lineage>
        <taxon>Bacteria</taxon>
        <taxon>Pseudomonadati</taxon>
        <taxon>Pseudomonadota</taxon>
        <taxon>Gammaproteobacteria</taxon>
        <taxon>Enterobacterales</taxon>
        <taxon>Morganellaceae</taxon>
        <taxon>Photorhabdus</taxon>
    </lineage>
</organism>
<sequence>MVKVENKVIFNILPVKSDFLISPDKPTLKWAYCVPSAIKLLEYPLNIDLIIVSHRNSINSFN</sequence>
<gene>
    <name evidence="1" type="ORF">C5469_09215</name>
</gene>
<dbReference type="AlphaFoldDB" id="A0A7X5TGZ4"/>
<proteinExistence type="predicted"/>
<evidence type="ECO:0000313" key="1">
    <source>
        <dbReference type="EMBL" id="NHB92315.1"/>
    </source>
</evidence>
<dbReference type="Proteomes" id="UP000591844">
    <property type="component" value="Unassembled WGS sequence"/>
</dbReference>